<accession>A0A9D4PFQ9</accession>
<dbReference type="PANTHER" id="PTHR13132">
    <property type="entry name" value="ALPHA- 1,6 -FUCOSYLTRANSFERASE"/>
    <property type="match status" value="1"/>
</dbReference>
<reference evidence="7" key="2">
    <citation type="submission" date="2021-09" db="EMBL/GenBank/DDBJ databases">
        <authorList>
            <person name="Jia N."/>
            <person name="Wang J."/>
            <person name="Shi W."/>
            <person name="Du L."/>
            <person name="Sun Y."/>
            <person name="Zhan W."/>
            <person name="Jiang J."/>
            <person name="Wang Q."/>
            <person name="Zhang B."/>
            <person name="Ji P."/>
            <person name="Sakyi L.B."/>
            <person name="Cui X."/>
            <person name="Yuan T."/>
            <person name="Jiang B."/>
            <person name="Yang W."/>
            <person name="Lam T.T.-Y."/>
            <person name="Chang Q."/>
            <person name="Ding S."/>
            <person name="Wang X."/>
            <person name="Zhu J."/>
            <person name="Ruan X."/>
            <person name="Zhao L."/>
            <person name="Wei J."/>
            <person name="Que T."/>
            <person name="Du C."/>
            <person name="Cheng J."/>
            <person name="Dai P."/>
            <person name="Han X."/>
            <person name="Huang E."/>
            <person name="Gao Y."/>
            <person name="Liu J."/>
            <person name="Shao H."/>
            <person name="Ye R."/>
            <person name="Li L."/>
            <person name="Wei W."/>
            <person name="Wang X."/>
            <person name="Wang C."/>
            <person name="Huo Q."/>
            <person name="Li W."/>
            <person name="Guo W."/>
            <person name="Chen H."/>
            <person name="Chen S."/>
            <person name="Zhou L."/>
            <person name="Zhou L."/>
            <person name="Ni X."/>
            <person name="Tian J."/>
            <person name="Zhou Y."/>
            <person name="Sheng Y."/>
            <person name="Liu T."/>
            <person name="Pan Y."/>
            <person name="Xia L."/>
            <person name="Li J."/>
            <person name="Zhao F."/>
            <person name="Cao W."/>
        </authorList>
    </citation>
    <scope>NUCLEOTIDE SEQUENCE</scope>
    <source>
        <strain evidence="7">Rsan-2018</strain>
        <tissue evidence="7">Larvae</tissue>
    </source>
</reference>
<comment type="caution">
    <text evidence="7">The sequence shown here is derived from an EMBL/GenBank/DDBJ whole genome shotgun (WGS) entry which is preliminary data.</text>
</comment>
<feature type="domain" description="GT23" evidence="6">
    <location>
        <begin position="189"/>
        <end position="470"/>
    </location>
</feature>
<dbReference type="Proteomes" id="UP000821837">
    <property type="component" value="Chromosome 8"/>
</dbReference>
<keyword evidence="5" id="KW-1133">Transmembrane helix</keyword>
<evidence type="ECO:0000256" key="2">
    <source>
        <dbReference type="ARBA" id="ARBA00022679"/>
    </source>
</evidence>
<sequence length="629" mass="70301">MLAIKDRLSARATRAVLLVMCLCLGWVIISGYSCRTLRYEVLTSKSEESTLMAFGPLNFSLRSNSTEAPLIKTEPVAQSSVDKKTFDPTMLTGEDDTRVERLARLEATIEGMREFLVRHMPMLSGPGNSTRAAATLVKAREYLRVMEADVAAIRDTDQAVRKSAEKMRGLRDYVRNTIERLQNPADCKSAPKLRCLLDNTCGFAAGVHDVLWCFVAALHMGRTLILNSTAWHYAPGDSGWTKALLPLAGPSCNGAGTSNMTVNGYPGYDSGLKERSRILDLPVTIAKDLVANHREPYAWWYGQIMAFILRLQNSTRKLIEDFKFNNHYKHPIVAIHIRRTDKKREAGFHDVAEYMQHAEEFYSTLALRGLSVQKRVFVAADDPRVITDIRLKFPAYEVISNQRSAREAFDMKARDKSSALTGMLIDIHLLAESDYLVCTFSSGFCRVAYELMQSRYAETGADATPKAVSVDVEYFYAFVPFPPRRTLYPNTRVFENELEWTAPGVLIERHDEVASATEAKEKIYADGFNTGRLVDSSEPANGPQGLPANFKSSKRSTSHETRAPSEKPDASVHGKPSPRYEASSHAGYREPEAVDWSSGYKPYDREAAWPSASRTPRKRCEVCEPTASG</sequence>
<evidence type="ECO:0000259" key="6">
    <source>
        <dbReference type="PROSITE" id="PS51659"/>
    </source>
</evidence>
<gene>
    <name evidence="7" type="ORF">HPB52_015541</name>
</gene>
<dbReference type="EMBL" id="JABSTV010001254">
    <property type="protein sequence ID" value="KAH7939647.1"/>
    <property type="molecule type" value="Genomic_DNA"/>
</dbReference>
<dbReference type="GO" id="GO:0046921">
    <property type="term" value="F:alpha-(1-&gt;6)-fucosyltransferase activity"/>
    <property type="evidence" value="ECO:0007669"/>
    <property type="project" value="TreeGrafter"/>
</dbReference>
<dbReference type="InterPro" id="IPR045573">
    <property type="entry name" value="Fut8_N_cat"/>
</dbReference>
<evidence type="ECO:0000256" key="1">
    <source>
        <dbReference type="ARBA" id="ARBA00022676"/>
    </source>
</evidence>
<dbReference type="GO" id="GO:0006487">
    <property type="term" value="P:protein N-linked glycosylation"/>
    <property type="evidence" value="ECO:0007669"/>
    <property type="project" value="TreeGrafter"/>
</dbReference>
<dbReference type="VEuPathDB" id="VectorBase:RSAN_033069"/>
<evidence type="ECO:0000256" key="3">
    <source>
        <dbReference type="PROSITE-ProRule" id="PRU00992"/>
    </source>
</evidence>
<reference evidence="7" key="1">
    <citation type="journal article" date="2020" name="Cell">
        <title>Large-Scale Comparative Analyses of Tick Genomes Elucidate Their Genetic Diversity and Vector Capacities.</title>
        <authorList>
            <consortium name="Tick Genome and Microbiome Consortium (TIGMIC)"/>
            <person name="Jia N."/>
            <person name="Wang J."/>
            <person name="Shi W."/>
            <person name="Du L."/>
            <person name="Sun Y."/>
            <person name="Zhan W."/>
            <person name="Jiang J.F."/>
            <person name="Wang Q."/>
            <person name="Zhang B."/>
            <person name="Ji P."/>
            <person name="Bell-Sakyi L."/>
            <person name="Cui X.M."/>
            <person name="Yuan T.T."/>
            <person name="Jiang B.G."/>
            <person name="Yang W.F."/>
            <person name="Lam T.T."/>
            <person name="Chang Q.C."/>
            <person name="Ding S.J."/>
            <person name="Wang X.J."/>
            <person name="Zhu J.G."/>
            <person name="Ruan X.D."/>
            <person name="Zhao L."/>
            <person name="Wei J.T."/>
            <person name="Ye R.Z."/>
            <person name="Que T.C."/>
            <person name="Du C.H."/>
            <person name="Zhou Y.H."/>
            <person name="Cheng J.X."/>
            <person name="Dai P.F."/>
            <person name="Guo W.B."/>
            <person name="Han X.H."/>
            <person name="Huang E.J."/>
            <person name="Li L.F."/>
            <person name="Wei W."/>
            <person name="Gao Y.C."/>
            <person name="Liu J.Z."/>
            <person name="Shao H.Z."/>
            <person name="Wang X."/>
            <person name="Wang C.C."/>
            <person name="Yang T.C."/>
            <person name="Huo Q.B."/>
            <person name="Li W."/>
            <person name="Chen H.Y."/>
            <person name="Chen S.E."/>
            <person name="Zhou L.G."/>
            <person name="Ni X.B."/>
            <person name="Tian J.H."/>
            <person name="Sheng Y."/>
            <person name="Liu T."/>
            <person name="Pan Y.S."/>
            <person name="Xia L.Y."/>
            <person name="Li J."/>
            <person name="Zhao F."/>
            <person name="Cao W.C."/>
        </authorList>
    </citation>
    <scope>NUCLEOTIDE SEQUENCE</scope>
    <source>
        <strain evidence="7">Rsan-2018</strain>
    </source>
</reference>
<dbReference type="PROSITE" id="PS51257">
    <property type="entry name" value="PROKAR_LIPOPROTEIN"/>
    <property type="match status" value="1"/>
</dbReference>
<dbReference type="Pfam" id="PF19745">
    <property type="entry name" value="FUT8_N_cat"/>
    <property type="match status" value="1"/>
</dbReference>
<evidence type="ECO:0000313" key="7">
    <source>
        <dbReference type="EMBL" id="KAH7939647.1"/>
    </source>
</evidence>
<feature type="region of interest" description="Disordered" evidence="4">
    <location>
        <begin position="534"/>
        <end position="629"/>
    </location>
</feature>
<name>A0A9D4PFQ9_RHISA</name>
<dbReference type="PANTHER" id="PTHR13132:SF29">
    <property type="entry name" value="ALPHA-(1,6)-FUCOSYLTRANSFERASE"/>
    <property type="match status" value="1"/>
</dbReference>
<keyword evidence="2 3" id="KW-0808">Transferase</keyword>
<organism evidence="7 8">
    <name type="scientific">Rhipicephalus sanguineus</name>
    <name type="common">Brown dog tick</name>
    <name type="synonym">Ixodes sanguineus</name>
    <dbReference type="NCBI Taxonomy" id="34632"/>
    <lineage>
        <taxon>Eukaryota</taxon>
        <taxon>Metazoa</taxon>
        <taxon>Ecdysozoa</taxon>
        <taxon>Arthropoda</taxon>
        <taxon>Chelicerata</taxon>
        <taxon>Arachnida</taxon>
        <taxon>Acari</taxon>
        <taxon>Parasitiformes</taxon>
        <taxon>Ixodida</taxon>
        <taxon>Ixodoidea</taxon>
        <taxon>Ixodidae</taxon>
        <taxon>Rhipicephalinae</taxon>
        <taxon>Rhipicephalus</taxon>
        <taxon>Rhipicephalus</taxon>
    </lineage>
</organism>
<keyword evidence="8" id="KW-1185">Reference proteome</keyword>
<keyword evidence="5" id="KW-0812">Transmembrane</keyword>
<keyword evidence="1 3" id="KW-0328">Glycosyltransferase</keyword>
<dbReference type="CDD" id="cd11300">
    <property type="entry name" value="Fut8_like"/>
    <property type="match status" value="1"/>
</dbReference>
<evidence type="ECO:0000313" key="8">
    <source>
        <dbReference type="Proteomes" id="UP000821837"/>
    </source>
</evidence>
<dbReference type="PROSITE" id="PS51659">
    <property type="entry name" value="GT23"/>
    <property type="match status" value="1"/>
</dbReference>
<evidence type="ECO:0000256" key="5">
    <source>
        <dbReference type="SAM" id="Phobius"/>
    </source>
</evidence>
<proteinExistence type="inferred from homology"/>
<protein>
    <recommendedName>
        <fullName evidence="6">GT23 domain-containing protein</fullName>
    </recommendedName>
</protein>
<evidence type="ECO:0000256" key="4">
    <source>
        <dbReference type="SAM" id="MobiDB-lite"/>
    </source>
</evidence>
<feature type="compositionally biased region" description="Basic and acidic residues" evidence="4">
    <location>
        <begin position="557"/>
        <end position="572"/>
    </location>
</feature>
<keyword evidence="5" id="KW-0472">Membrane</keyword>
<feature type="transmembrane region" description="Helical" evidence="5">
    <location>
        <begin position="12"/>
        <end position="32"/>
    </location>
</feature>
<feature type="region of interest" description="Important for donor substrate binding" evidence="3">
    <location>
        <begin position="338"/>
        <end position="339"/>
    </location>
</feature>
<dbReference type="Gene3D" id="3.40.50.11350">
    <property type="match status" value="1"/>
</dbReference>
<comment type="similarity">
    <text evidence="3">Belongs to the glycosyltransferase 23 family.</text>
</comment>
<dbReference type="InterPro" id="IPR027350">
    <property type="entry name" value="GT23_dom"/>
</dbReference>
<dbReference type="AlphaFoldDB" id="A0A9D4PFQ9"/>